<gene>
    <name evidence="4" type="ORF">H1P_4760003</name>
</gene>
<feature type="transmembrane region" description="Helical" evidence="1">
    <location>
        <begin position="267"/>
        <end position="288"/>
    </location>
</feature>
<evidence type="ECO:0000313" key="4">
    <source>
        <dbReference type="EMBL" id="VEP16631.1"/>
    </source>
</evidence>
<sequence length="337" mass="37717">MEKYLVLKILSFELRAFLKIFAMEYTYNAPLVLFSAIIAVATSYFVIEMNAETLLIFRERFERIMFWAINSILMAMGIWGMHFVAMTAFSLEIEITYDLNTVLVSFLAAFVGCFFCLLIISRPYVNRINVVAGAIIMGSAIAGMHYIGMSAMKIENVGISYNPLLLVFSVMLAIFVSLVAILLILKLREPATSQRLPRSRLTGLRRTSGARGWGDFNRPQSTVVSKTSNQKSPPYPPLARLPRPRNAHQDTTKPALTVGQVYFWKKVFSSLLMGGAILAMHYTGMAAARFTVEPTKTLTSHTVITSNTLGFCAVLAVLGCLIMIRIILFNAKFERYN</sequence>
<keyword evidence="5" id="KW-1185">Reference proteome</keyword>
<reference evidence="4 5" key="1">
    <citation type="submission" date="2019-01" db="EMBL/GenBank/DDBJ databases">
        <authorList>
            <person name="Brito A."/>
        </authorList>
    </citation>
    <scope>NUCLEOTIDE SEQUENCE [LARGE SCALE GENOMIC DNA]</scope>
    <source>
        <strain evidence="4">1</strain>
    </source>
</reference>
<feature type="transmembrane region" description="Helical" evidence="1">
    <location>
        <begin position="27"/>
        <end position="47"/>
    </location>
</feature>
<evidence type="ECO:0000259" key="3">
    <source>
        <dbReference type="PROSITE" id="PS50924"/>
    </source>
</evidence>
<dbReference type="PANTHER" id="PTHR35152">
    <property type="entry name" value="DOMAIN SIGNALLING PROTEIN, PUTATIVE (AFU_ORTHOLOGUE AFUA_5G11310)-RELATED"/>
    <property type="match status" value="1"/>
</dbReference>
<dbReference type="OrthoDB" id="9802500at2"/>
<keyword evidence="1" id="KW-0472">Membrane</keyword>
<dbReference type="GO" id="GO:0016020">
    <property type="term" value="C:membrane"/>
    <property type="evidence" value="ECO:0007669"/>
    <property type="project" value="UniProtKB-UniRule"/>
</dbReference>
<keyword evidence="1" id="KW-1133">Transmembrane helix</keyword>
<dbReference type="PANTHER" id="PTHR35152:SF1">
    <property type="entry name" value="DOMAIN SIGNALLING PROTEIN, PUTATIVE (AFU_ORTHOLOGUE AFUA_5G11310)-RELATED"/>
    <property type="match status" value="1"/>
</dbReference>
<feature type="compositionally biased region" description="Polar residues" evidence="2">
    <location>
        <begin position="218"/>
        <end position="232"/>
    </location>
</feature>
<feature type="region of interest" description="Disordered" evidence="2">
    <location>
        <begin position="210"/>
        <end position="250"/>
    </location>
</feature>
<dbReference type="InterPro" id="IPR005330">
    <property type="entry name" value="MHYT_dom"/>
</dbReference>
<proteinExistence type="predicted"/>
<dbReference type="AlphaFoldDB" id="A0A563VYX2"/>
<keyword evidence="1" id="KW-0812">Transmembrane</keyword>
<feature type="transmembrane region" description="Helical" evidence="1">
    <location>
        <begin position="308"/>
        <end position="328"/>
    </location>
</feature>
<evidence type="ECO:0000313" key="5">
    <source>
        <dbReference type="Proteomes" id="UP000320055"/>
    </source>
</evidence>
<feature type="domain" description="MHYT" evidence="3">
    <location>
        <begin position="27"/>
        <end position="225"/>
    </location>
</feature>
<protein>
    <recommendedName>
        <fullName evidence="3">MHYT domain-containing protein</fullName>
    </recommendedName>
</protein>
<name>A0A563VYX2_9CYAN</name>
<feature type="transmembrane region" description="Helical" evidence="1">
    <location>
        <begin position="128"/>
        <end position="147"/>
    </location>
</feature>
<organism evidence="4 5">
    <name type="scientific">Hyella patelloides LEGE 07179</name>
    <dbReference type="NCBI Taxonomy" id="945734"/>
    <lineage>
        <taxon>Bacteria</taxon>
        <taxon>Bacillati</taxon>
        <taxon>Cyanobacteriota</taxon>
        <taxon>Cyanophyceae</taxon>
        <taxon>Pleurocapsales</taxon>
        <taxon>Hyellaceae</taxon>
        <taxon>Hyella</taxon>
    </lineage>
</organism>
<feature type="transmembrane region" description="Helical" evidence="1">
    <location>
        <begin position="101"/>
        <end position="121"/>
    </location>
</feature>
<dbReference type="EMBL" id="CAACVJ010000419">
    <property type="protein sequence ID" value="VEP16631.1"/>
    <property type="molecule type" value="Genomic_DNA"/>
</dbReference>
<accession>A0A563VYX2</accession>
<feature type="transmembrane region" description="Helical" evidence="1">
    <location>
        <begin position="159"/>
        <end position="185"/>
    </location>
</feature>
<dbReference type="Proteomes" id="UP000320055">
    <property type="component" value="Unassembled WGS sequence"/>
</dbReference>
<evidence type="ECO:0000256" key="2">
    <source>
        <dbReference type="SAM" id="MobiDB-lite"/>
    </source>
</evidence>
<dbReference type="PROSITE" id="PS50924">
    <property type="entry name" value="MHYT"/>
    <property type="match status" value="1"/>
</dbReference>
<dbReference type="Pfam" id="PF03707">
    <property type="entry name" value="MHYT"/>
    <property type="match status" value="3"/>
</dbReference>
<feature type="transmembrane region" description="Helical" evidence="1">
    <location>
        <begin position="67"/>
        <end position="89"/>
    </location>
</feature>
<evidence type="ECO:0000256" key="1">
    <source>
        <dbReference type="PROSITE-ProRule" id="PRU00244"/>
    </source>
</evidence>